<gene>
    <name evidence="1" type="ORF">AbraCBS73388_010520</name>
</gene>
<evidence type="ECO:0008006" key="3">
    <source>
        <dbReference type="Google" id="ProtNLM"/>
    </source>
</evidence>
<dbReference type="Gene3D" id="2.120.10.70">
    <property type="entry name" value="Fucose-specific lectin"/>
    <property type="match status" value="1"/>
</dbReference>
<evidence type="ECO:0000313" key="1">
    <source>
        <dbReference type="EMBL" id="GKZ23916.1"/>
    </source>
</evidence>
<proteinExistence type="predicted"/>
<name>A0A9W6DQM0_9EURO</name>
<dbReference type="EMBL" id="BROQ01000076">
    <property type="protein sequence ID" value="GKZ23916.1"/>
    <property type="molecule type" value="Genomic_DNA"/>
</dbReference>
<dbReference type="SUPFAM" id="SSF89372">
    <property type="entry name" value="Fucose-specific lectin"/>
    <property type="match status" value="1"/>
</dbReference>
<dbReference type="AlphaFoldDB" id="A0A9W6DQM0"/>
<evidence type="ECO:0000313" key="2">
    <source>
        <dbReference type="Proteomes" id="UP001143548"/>
    </source>
</evidence>
<comment type="caution">
    <text evidence="1">The sequence shown here is derived from an EMBL/GenBank/DDBJ whole genome shotgun (WGS) entry which is preliminary data.</text>
</comment>
<organism evidence="1 2">
    <name type="scientific">Aspergillus brasiliensis</name>
    <dbReference type="NCBI Taxonomy" id="319629"/>
    <lineage>
        <taxon>Eukaryota</taxon>
        <taxon>Fungi</taxon>
        <taxon>Dikarya</taxon>
        <taxon>Ascomycota</taxon>
        <taxon>Pezizomycotina</taxon>
        <taxon>Eurotiomycetes</taxon>
        <taxon>Eurotiomycetidae</taxon>
        <taxon>Eurotiales</taxon>
        <taxon>Aspergillaceae</taxon>
        <taxon>Aspergillus</taxon>
        <taxon>Aspergillus subgen. Circumdati</taxon>
    </lineage>
</organism>
<reference evidence="1" key="1">
    <citation type="submission" date="2022-07" db="EMBL/GenBank/DDBJ databases">
        <title>Taxonomy of Aspergillus series Nigri: significant species reduction supported by multi-species coalescent approaches.</title>
        <authorList>
            <person name="Bian C."/>
            <person name="Kusuya Y."/>
            <person name="Sklenar F."/>
            <person name="D'hooge E."/>
            <person name="Yaguchi T."/>
            <person name="Takahashi H."/>
            <person name="Hubka V."/>
        </authorList>
    </citation>
    <scope>NUCLEOTIDE SEQUENCE</scope>
    <source>
        <strain evidence="1">CBS 733.88</strain>
    </source>
</reference>
<protein>
    <recommendedName>
        <fullName evidence="3">Fucose-specific lectin</fullName>
    </recommendedName>
</protein>
<accession>A0A9W6DQM0</accession>
<sequence>MALAAVLDPVTNDAAVVFYYKQEKDNINLAVNLYSLSGGADSLFVDNNTSGSLATPSSLLAAGNFLGSIRVFGVANIPKAIDTPTDKTNVVVQTSPVLNPISHPSDDTIQVPAGVPLAVCKTNIDGDTTGYVCYLKTIDGALQAVYWTIKRNDSAPSTIEQAIHKNSKLAACAVNEQPWIFYQNPKGEVRAYNIATQSEILVQNTDTILEGSHIAAIAADGIIYVYFVSNKNMLRRVKYTNGGWSGAKDVSTVEVTPGSAIGLVGHKRGDETIIWHFFRNEEHIVHEQKGPSE</sequence>
<dbReference type="Proteomes" id="UP001143548">
    <property type="component" value="Unassembled WGS sequence"/>
</dbReference>